<dbReference type="Gene3D" id="2.60.40.790">
    <property type="match status" value="1"/>
</dbReference>
<dbReference type="CDD" id="cd00298">
    <property type="entry name" value="ACD_sHsps_p23-like"/>
    <property type="match status" value="1"/>
</dbReference>
<dbReference type="Proteomes" id="UP001432027">
    <property type="component" value="Unassembled WGS sequence"/>
</dbReference>
<sequence length="186" mass="20831">SSCFLIQLQRSSIMVLSFFDSPFYSMQDEPMVVFIDDIPHKRRCPSTQTPRITQTQKKEIVKQEVNEPMKISLHIGNFKPEEIKVSLSGRSLTVEGSHSSSSDSSSFSSSFKRMITLSDKIDPSTVYSKITQDGILEIGANPRPIDRQIDIMVEKAIDQPKEGDTPSSFVDQPILEAVGPDMECDQ</sequence>
<accession>A0AAV5T621</accession>
<feature type="domain" description="SHSP" evidence="3">
    <location>
        <begin position="51"/>
        <end position="158"/>
    </location>
</feature>
<reference evidence="5" key="1">
    <citation type="submission" date="2023-10" db="EMBL/GenBank/DDBJ databases">
        <title>Genome assembly of Pristionchus species.</title>
        <authorList>
            <person name="Yoshida K."/>
            <person name="Sommer R.J."/>
        </authorList>
    </citation>
    <scope>NUCLEOTIDE SEQUENCE</scope>
    <source>
        <strain evidence="5">RS0144</strain>
    </source>
</reference>
<dbReference type="InterPro" id="IPR008978">
    <property type="entry name" value="HSP20-like_chaperone"/>
</dbReference>
<dbReference type="GO" id="GO:0042026">
    <property type="term" value="P:protein refolding"/>
    <property type="evidence" value="ECO:0007669"/>
    <property type="project" value="TreeGrafter"/>
</dbReference>
<feature type="domain" description="CS" evidence="4">
    <location>
        <begin position="47"/>
        <end position="170"/>
    </location>
</feature>
<dbReference type="Pfam" id="PF00011">
    <property type="entry name" value="HSP20"/>
    <property type="match status" value="1"/>
</dbReference>
<protein>
    <recommendedName>
        <fullName evidence="7">SHSP domain-containing protein</fullName>
    </recommendedName>
</protein>
<dbReference type="EMBL" id="BTSX01000003">
    <property type="protein sequence ID" value="GMS89603.1"/>
    <property type="molecule type" value="Genomic_DNA"/>
</dbReference>
<dbReference type="PANTHER" id="PTHR45640:SF26">
    <property type="entry name" value="RE23625P"/>
    <property type="match status" value="1"/>
</dbReference>
<evidence type="ECO:0000256" key="2">
    <source>
        <dbReference type="RuleBase" id="RU003616"/>
    </source>
</evidence>
<dbReference type="GO" id="GO:0005737">
    <property type="term" value="C:cytoplasm"/>
    <property type="evidence" value="ECO:0007669"/>
    <property type="project" value="TreeGrafter"/>
</dbReference>
<dbReference type="PANTHER" id="PTHR45640">
    <property type="entry name" value="HEAT SHOCK PROTEIN HSP-12.2-RELATED"/>
    <property type="match status" value="1"/>
</dbReference>
<evidence type="ECO:0000259" key="3">
    <source>
        <dbReference type="PROSITE" id="PS01031"/>
    </source>
</evidence>
<organism evidence="5 6">
    <name type="scientific">Pristionchus entomophagus</name>
    <dbReference type="NCBI Taxonomy" id="358040"/>
    <lineage>
        <taxon>Eukaryota</taxon>
        <taxon>Metazoa</taxon>
        <taxon>Ecdysozoa</taxon>
        <taxon>Nematoda</taxon>
        <taxon>Chromadorea</taxon>
        <taxon>Rhabditida</taxon>
        <taxon>Rhabditina</taxon>
        <taxon>Diplogasteromorpha</taxon>
        <taxon>Diplogasteroidea</taxon>
        <taxon>Neodiplogasteridae</taxon>
        <taxon>Pristionchus</taxon>
    </lineage>
</organism>
<dbReference type="InterPro" id="IPR007052">
    <property type="entry name" value="CS_dom"/>
</dbReference>
<evidence type="ECO:0000259" key="4">
    <source>
        <dbReference type="PROSITE" id="PS51203"/>
    </source>
</evidence>
<dbReference type="PROSITE" id="PS01031">
    <property type="entry name" value="SHSP"/>
    <property type="match status" value="1"/>
</dbReference>
<evidence type="ECO:0000313" key="5">
    <source>
        <dbReference type="EMBL" id="GMS89603.1"/>
    </source>
</evidence>
<dbReference type="GO" id="GO:0051082">
    <property type="term" value="F:unfolded protein binding"/>
    <property type="evidence" value="ECO:0007669"/>
    <property type="project" value="TreeGrafter"/>
</dbReference>
<dbReference type="InterPro" id="IPR001436">
    <property type="entry name" value="Alpha-crystallin/sHSP_animal"/>
</dbReference>
<evidence type="ECO:0008006" key="7">
    <source>
        <dbReference type="Google" id="ProtNLM"/>
    </source>
</evidence>
<dbReference type="GO" id="GO:0005634">
    <property type="term" value="C:nucleus"/>
    <property type="evidence" value="ECO:0007669"/>
    <property type="project" value="TreeGrafter"/>
</dbReference>
<dbReference type="SUPFAM" id="SSF49764">
    <property type="entry name" value="HSP20-like chaperones"/>
    <property type="match status" value="1"/>
</dbReference>
<proteinExistence type="inferred from homology"/>
<feature type="non-terminal residue" evidence="5">
    <location>
        <position position="1"/>
    </location>
</feature>
<name>A0AAV5T621_9BILA</name>
<gene>
    <name evidence="5" type="ORF">PENTCL1PPCAC_11778</name>
</gene>
<dbReference type="PROSITE" id="PS51203">
    <property type="entry name" value="CS"/>
    <property type="match status" value="1"/>
</dbReference>
<keyword evidence="6" id="KW-1185">Reference proteome</keyword>
<evidence type="ECO:0000256" key="1">
    <source>
        <dbReference type="PROSITE-ProRule" id="PRU00285"/>
    </source>
</evidence>
<dbReference type="GO" id="GO:0009408">
    <property type="term" value="P:response to heat"/>
    <property type="evidence" value="ECO:0007669"/>
    <property type="project" value="TreeGrafter"/>
</dbReference>
<evidence type="ECO:0000313" key="6">
    <source>
        <dbReference type="Proteomes" id="UP001432027"/>
    </source>
</evidence>
<comment type="caution">
    <text evidence="5">The sequence shown here is derived from an EMBL/GenBank/DDBJ whole genome shotgun (WGS) entry which is preliminary data.</text>
</comment>
<dbReference type="AlphaFoldDB" id="A0AAV5T621"/>
<dbReference type="InterPro" id="IPR002068">
    <property type="entry name" value="A-crystallin/Hsp20_dom"/>
</dbReference>
<comment type="similarity">
    <text evidence="1 2">Belongs to the small heat shock protein (HSP20) family.</text>
</comment>